<protein>
    <submittedName>
        <fullName evidence="1">Uncharacterized protein</fullName>
    </submittedName>
</protein>
<keyword evidence="2" id="KW-1185">Reference proteome</keyword>
<gene>
    <name evidence="1" type="ORF">HNP25_001202</name>
</gene>
<evidence type="ECO:0000313" key="2">
    <source>
        <dbReference type="Proteomes" id="UP000524404"/>
    </source>
</evidence>
<name>A0A841EQK2_9BACT</name>
<organism evidence="1 2">
    <name type="scientific">Arcicella rosea</name>
    <dbReference type="NCBI Taxonomy" id="502909"/>
    <lineage>
        <taxon>Bacteria</taxon>
        <taxon>Pseudomonadati</taxon>
        <taxon>Bacteroidota</taxon>
        <taxon>Cytophagia</taxon>
        <taxon>Cytophagales</taxon>
        <taxon>Flectobacillaceae</taxon>
        <taxon>Arcicella</taxon>
    </lineage>
</organism>
<dbReference type="RefSeq" id="WP_262887493.1">
    <property type="nucleotide sequence ID" value="NZ_JACHKT010000006.1"/>
</dbReference>
<accession>A0A841EQK2</accession>
<sequence>MNSRVTLLMLTVVMLFAFTTEKKQWVAIEDSITYLNDLLLKRWQ</sequence>
<proteinExistence type="predicted"/>
<dbReference type="Proteomes" id="UP000524404">
    <property type="component" value="Unassembled WGS sequence"/>
</dbReference>
<evidence type="ECO:0000313" key="1">
    <source>
        <dbReference type="EMBL" id="MBB6002550.1"/>
    </source>
</evidence>
<dbReference type="EMBL" id="JACHKT010000006">
    <property type="protein sequence ID" value="MBB6002550.1"/>
    <property type="molecule type" value="Genomic_DNA"/>
</dbReference>
<reference evidence="1 2" key="1">
    <citation type="submission" date="2020-08" db="EMBL/GenBank/DDBJ databases">
        <title>Functional genomics of gut bacteria from endangered species of beetles.</title>
        <authorList>
            <person name="Carlos-Shanley C."/>
        </authorList>
    </citation>
    <scope>NUCLEOTIDE SEQUENCE [LARGE SCALE GENOMIC DNA]</scope>
    <source>
        <strain evidence="1 2">S00070</strain>
    </source>
</reference>
<comment type="caution">
    <text evidence="1">The sequence shown here is derived from an EMBL/GenBank/DDBJ whole genome shotgun (WGS) entry which is preliminary data.</text>
</comment>
<dbReference type="AlphaFoldDB" id="A0A841EQK2"/>